<evidence type="ECO:0000256" key="9">
    <source>
        <dbReference type="ARBA" id="ARBA00022989"/>
    </source>
</evidence>
<dbReference type="InterPro" id="IPR020894">
    <property type="entry name" value="Cadherin_CS"/>
</dbReference>
<dbReference type="Proteomes" id="UP000000305">
    <property type="component" value="Unassembled WGS sequence"/>
</dbReference>
<feature type="transmembrane region" description="Helical" evidence="14">
    <location>
        <begin position="12"/>
        <end position="33"/>
    </location>
</feature>
<proteinExistence type="predicted"/>
<evidence type="ECO:0000256" key="6">
    <source>
        <dbReference type="ARBA" id="ARBA00022737"/>
    </source>
</evidence>
<dbReference type="EMBL" id="GL732527">
    <property type="protein sequence ID" value="EFX87499.1"/>
    <property type="molecule type" value="Genomic_DNA"/>
</dbReference>
<feature type="domain" description="Cadherin" evidence="15">
    <location>
        <begin position="734"/>
        <end position="846"/>
    </location>
</feature>
<evidence type="ECO:0000256" key="2">
    <source>
        <dbReference type="ARBA" id="ARBA00022475"/>
    </source>
</evidence>
<name>E9FY97_DAPPU</name>
<dbReference type="GO" id="GO:0044331">
    <property type="term" value="P:cell-cell adhesion mediated by cadherin"/>
    <property type="evidence" value="ECO:0000318"/>
    <property type="project" value="GO_Central"/>
</dbReference>
<reference evidence="16 17" key="1">
    <citation type="journal article" date="2011" name="Science">
        <title>The ecoresponsive genome of Daphnia pulex.</title>
        <authorList>
            <person name="Colbourne J.K."/>
            <person name="Pfrender M.E."/>
            <person name="Gilbert D."/>
            <person name="Thomas W.K."/>
            <person name="Tucker A."/>
            <person name="Oakley T.H."/>
            <person name="Tokishita S."/>
            <person name="Aerts A."/>
            <person name="Arnold G.J."/>
            <person name="Basu M.K."/>
            <person name="Bauer D.J."/>
            <person name="Caceres C.E."/>
            <person name="Carmel L."/>
            <person name="Casola C."/>
            <person name="Choi J.H."/>
            <person name="Detter J.C."/>
            <person name="Dong Q."/>
            <person name="Dusheyko S."/>
            <person name="Eads B.D."/>
            <person name="Frohlich T."/>
            <person name="Geiler-Samerotte K.A."/>
            <person name="Gerlach D."/>
            <person name="Hatcher P."/>
            <person name="Jogdeo S."/>
            <person name="Krijgsveld J."/>
            <person name="Kriventseva E.V."/>
            <person name="Kultz D."/>
            <person name="Laforsch C."/>
            <person name="Lindquist E."/>
            <person name="Lopez J."/>
            <person name="Manak J.R."/>
            <person name="Muller J."/>
            <person name="Pangilinan J."/>
            <person name="Patwardhan R.P."/>
            <person name="Pitluck S."/>
            <person name="Pritham E.J."/>
            <person name="Rechtsteiner A."/>
            <person name="Rho M."/>
            <person name="Rogozin I.B."/>
            <person name="Sakarya O."/>
            <person name="Salamov A."/>
            <person name="Schaack S."/>
            <person name="Shapiro H."/>
            <person name="Shiga Y."/>
            <person name="Skalitzky C."/>
            <person name="Smith Z."/>
            <person name="Souvorov A."/>
            <person name="Sung W."/>
            <person name="Tang Z."/>
            <person name="Tsuchiya D."/>
            <person name="Tu H."/>
            <person name="Vos H."/>
            <person name="Wang M."/>
            <person name="Wolf Y.I."/>
            <person name="Yamagata H."/>
            <person name="Yamada T."/>
            <person name="Ye Y."/>
            <person name="Shaw J.R."/>
            <person name="Andrews J."/>
            <person name="Crease T.J."/>
            <person name="Tang H."/>
            <person name="Lucas S.M."/>
            <person name="Robertson H.M."/>
            <person name="Bork P."/>
            <person name="Koonin E.V."/>
            <person name="Zdobnov E.M."/>
            <person name="Grigoriev I.V."/>
            <person name="Lynch M."/>
            <person name="Boore J.L."/>
        </authorList>
    </citation>
    <scope>NUCLEOTIDE SEQUENCE [LARGE SCALE GENOMIC DNA]</scope>
</reference>
<dbReference type="FunFam" id="2.60.40.60:FF:000168">
    <property type="entry name" value="Cadherin-related family member 2"/>
    <property type="match status" value="1"/>
</dbReference>
<gene>
    <name evidence="16" type="ORF">DAPPUDRAFT_311902</name>
</gene>
<keyword evidence="5" id="KW-0732">Signal</keyword>
<feature type="domain" description="Cadherin" evidence="15">
    <location>
        <begin position="1294"/>
        <end position="1399"/>
    </location>
</feature>
<evidence type="ECO:0000256" key="12">
    <source>
        <dbReference type="PROSITE-ProRule" id="PRU00043"/>
    </source>
</evidence>
<sequence length="1857" mass="204595">MEANERTKKQPSFISLLSIIAILLALMAALVAANQPPRFEVTDESGGEIVLKLKEGAEGTPVGSVIYRIKASDADGDALQFGLQGQVANELLRIQPVGDNEADLQLIKELDRETEEEYSLVLTVTDGKIGAGQAIRQSLLIIVEDVNDNRPVFQPFANTLMLRENAPPAVILTVEATDRDQGVYGQVVYSLEGIEGEEGIDDEETAAGGIPFAITTVGGKGVLRCLVPLDYERRSWYQLRILAKDQASDQGRINTATAGLLVRLIDEDDQGPEFITVPSVTRVAEDAQPGTSVLRVKAIDGDRGVNQRIVYSLDPSDSQYFAIDPKEGVVYLIQQLDREDSNVVNGALMLVITATEDSPLRPNVTTEVTILLLDVNDQAPAFRNGGGPYMAEIDENSPANMPVTFVGSESLPEVYDYDQGKNGTFYLSIHCADDLFDISPGVVVNEAVFSIRVKSHLALDYEELRSTNCTITAKEAVAKQAKTTTAPVLIRIRDVNDHIPQFSRPSYQVQVPENAPVGTVIGSVQATDADSGQLGTEGIRYSLLPGSIADALQIDPLSGAVSIGKGASGLLDREKVSQLIVMVEARDSLGLGNRNTVQFTLELVDVNDNAPVFIQSHFEIYINENELNFPYGFRVEAFDRDLNDSDNSRVRYSIIGGDLQSNFTIHRTTGELSVTHPLDFELLAPSILDAQGLGHVRPINLTVRASDMGIPPLHTDTRVVIFCNDVNDYAPIFARPSYSVAVAEDAAPDSSILQVQALDMDGSAPNNVIAYRIQSGARDKFVIDSTTGVVSVALGATLDPDQTHPRTVRYQLEILALDGGVGSRQLHASVTVMISVADVNNKSPVLAEPGVVRVQENVPVGVVLTQLVATDPDERPIIRYWIDHAASEGRNEKGFLVRDENVTSWFEINTNDGRIRVVRQMDREKAETVRLAIRAEDVAAATTGQTASGTMTISLEDVNDHDPIFVQPFYRRSVAENSKRGAAILTLSADDADLNRSITYSLDGPAELLELVHLNSETGEVVVSGKLDRERFAWMNLTAKASDSGMPKRSSFVPVFIQVLDENDNNPIFASVPSNFSVRENSPPGTVIGTVQAYDLDIGDFGHVTYLMDRRSSKGRFSVDPETGVIMVTERLDREEQQSYTLILEAWDNYRVGYSAGESRNAFQQVTVQVIDENDETPVFEARSGCVSVTEFHDSRVPLTTIHASDRDDPTTPNGHIVFSIQEGNDGGMFSVTNIDRSSAKLIAAQPLVGHHGNYTLKIRAQDRGLPMPNFAFQDVEICVQDFNDHAPVFVRPEQNNTTFRVFENATVGSVITSVLAVDQDAGLNSQVRYSIRPVGHWTWFEIDSVTGEIKLILPLDREKQKLLQIRIEARDSGIPTWLSTDLDLTIYVRNVNDHQPQFPLDVFQVNITEHDPSPEIIQLPETVDLDEPDELLSTRDPVCFFIVGGNQLGAFSIDPTQHTLRVEKTLDREEQAAHVVVVKASENCNLNPEIIDSFDPADDSLLKVIVNVKDINDNPPTFDKKVFTGGLTTEADFGSEVVRVTATDPDIELNAQLRYYIRKPVQSTLSTRTGQEEQIGANPFVIDRDTGIISLNFDPQRDMKGYFDMEVYVNDSSGFDDTARVLVYLLRQDQRVKFVLRQHPQFLRTRIDQFREALGNITGSIVNVDELKVHSNEDGQLDKTRTDAYLHFVNAKDNSVMEVDFVLRLIDANIESLDQLFKDYNVLDTSAAEPLGDALTSVPQNFSLLWASGTAVFLAMILFLVLGLCVSQRFVLMRKLKAASVTAFGSQSNVNRYVTLSEKECEVGEVKEEDCEVTVGKGLYQRNVYHFGYPVFQQDKGSTSSSTTFLSPRKLETTEL</sequence>
<accession>E9FY97</accession>
<keyword evidence="2" id="KW-1003">Cell membrane</keyword>
<dbReference type="SUPFAM" id="SSF49313">
    <property type="entry name" value="Cadherin-like"/>
    <property type="match status" value="14"/>
</dbReference>
<evidence type="ECO:0000313" key="17">
    <source>
        <dbReference type="Proteomes" id="UP000000305"/>
    </source>
</evidence>
<evidence type="ECO:0000256" key="3">
    <source>
        <dbReference type="ARBA" id="ARBA00022692"/>
    </source>
</evidence>
<keyword evidence="7 12" id="KW-0106">Calcium</keyword>
<feature type="domain" description="Cadherin" evidence="15">
    <location>
        <begin position="614"/>
        <end position="733"/>
    </location>
</feature>
<keyword evidence="4" id="KW-0479">Metal-binding</keyword>
<evidence type="ECO:0000256" key="7">
    <source>
        <dbReference type="ARBA" id="ARBA00022837"/>
    </source>
</evidence>
<feature type="transmembrane region" description="Helical" evidence="14">
    <location>
        <begin position="1745"/>
        <end position="1768"/>
    </location>
</feature>
<feature type="compositionally biased region" description="Polar residues" evidence="13">
    <location>
        <begin position="1836"/>
        <end position="1847"/>
    </location>
</feature>
<feature type="region of interest" description="Disordered" evidence="13">
    <location>
        <begin position="1836"/>
        <end position="1857"/>
    </location>
</feature>
<dbReference type="OrthoDB" id="6510378at2759"/>
<dbReference type="Gene3D" id="2.60.40.60">
    <property type="entry name" value="Cadherins"/>
    <property type="match status" value="14"/>
</dbReference>
<feature type="domain" description="Cadherin" evidence="15">
    <location>
        <begin position="275"/>
        <end position="382"/>
    </location>
</feature>
<keyword evidence="3 14" id="KW-0812">Transmembrane</keyword>
<dbReference type="FunFam" id="2.60.40.60:FF:000123">
    <property type="entry name" value="Protocadherin beta 4"/>
    <property type="match status" value="1"/>
</dbReference>
<dbReference type="InterPro" id="IPR015919">
    <property type="entry name" value="Cadherin-like_sf"/>
</dbReference>
<dbReference type="KEGG" id="dpx:DAPPUDRAFT_311902"/>
<keyword evidence="11" id="KW-0325">Glycoprotein</keyword>
<protein>
    <recommendedName>
        <fullName evidence="15">Cadherin domain-containing protein</fullName>
    </recommendedName>
</protein>
<dbReference type="InterPro" id="IPR039808">
    <property type="entry name" value="Cadherin"/>
</dbReference>
<keyword evidence="10 14" id="KW-0472">Membrane</keyword>
<keyword evidence="9 14" id="KW-1133">Transmembrane helix</keyword>
<evidence type="ECO:0000259" key="15">
    <source>
        <dbReference type="PROSITE" id="PS50268"/>
    </source>
</evidence>
<feature type="domain" description="Cadherin" evidence="15">
    <location>
        <begin position="1070"/>
        <end position="1180"/>
    </location>
</feature>
<feature type="domain" description="Cadherin" evidence="15">
    <location>
        <begin position="1187"/>
        <end position="1290"/>
    </location>
</feature>
<evidence type="ECO:0000256" key="10">
    <source>
        <dbReference type="ARBA" id="ARBA00023136"/>
    </source>
</evidence>
<dbReference type="FunFam" id="2.60.40.60:FF:000118">
    <property type="entry name" value="protocadherin Fat 4"/>
    <property type="match status" value="1"/>
</dbReference>
<evidence type="ECO:0000256" key="11">
    <source>
        <dbReference type="ARBA" id="ARBA00023180"/>
    </source>
</evidence>
<dbReference type="PROSITE" id="PS00232">
    <property type="entry name" value="CADHERIN_1"/>
    <property type="match status" value="7"/>
</dbReference>
<feature type="domain" description="Cadherin" evidence="15">
    <location>
        <begin position="385"/>
        <end position="502"/>
    </location>
</feature>
<evidence type="ECO:0000256" key="1">
    <source>
        <dbReference type="ARBA" id="ARBA00004251"/>
    </source>
</evidence>
<dbReference type="FunFam" id="2.60.40.60:FF:000306">
    <property type="entry name" value="Cadherin 23"/>
    <property type="match status" value="1"/>
</dbReference>
<evidence type="ECO:0000256" key="14">
    <source>
        <dbReference type="SAM" id="Phobius"/>
    </source>
</evidence>
<organism evidence="16 17">
    <name type="scientific">Daphnia pulex</name>
    <name type="common">Water flea</name>
    <dbReference type="NCBI Taxonomy" id="6669"/>
    <lineage>
        <taxon>Eukaryota</taxon>
        <taxon>Metazoa</taxon>
        <taxon>Ecdysozoa</taxon>
        <taxon>Arthropoda</taxon>
        <taxon>Crustacea</taxon>
        <taxon>Branchiopoda</taxon>
        <taxon>Diplostraca</taxon>
        <taxon>Cladocera</taxon>
        <taxon>Anomopoda</taxon>
        <taxon>Daphniidae</taxon>
        <taxon>Daphnia</taxon>
    </lineage>
</organism>
<dbReference type="InParanoid" id="E9FY97"/>
<feature type="domain" description="Cadherin" evidence="15">
    <location>
        <begin position="966"/>
        <end position="1069"/>
    </location>
</feature>
<dbReference type="PANTHER" id="PTHR24027:SF438">
    <property type="entry name" value="CADHERIN 23"/>
    <property type="match status" value="1"/>
</dbReference>
<keyword evidence="17" id="KW-1185">Reference proteome</keyword>
<evidence type="ECO:0000256" key="4">
    <source>
        <dbReference type="ARBA" id="ARBA00022723"/>
    </source>
</evidence>
<evidence type="ECO:0000256" key="8">
    <source>
        <dbReference type="ARBA" id="ARBA00022889"/>
    </source>
</evidence>
<dbReference type="GO" id="GO:0007156">
    <property type="term" value="P:homophilic cell adhesion via plasma membrane adhesion molecules"/>
    <property type="evidence" value="ECO:0007669"/>
    <property type="project" value="InterPro"/>
</dbReference>
<dbReference type="FunCoup" id="E9FY97">
    <property type="interactions" value="14"/>
</dbReference>
<dbReference type="eggNOG" id="KOG3594">
    <property type="taxonomic scope" value="Eukaryota"/>
</dbReference>
<dbReference type="STRING" id="6669.E9FY97"/>
<evidence type="ECO:0000256" key="5">
    <source>
        <dbReference type="ARBA" id="ARBA00022729"/>
    </source>
</evidence>
<dbReference type="PANTHER" id="PTHR24027">
    <property type="entry name" value="CADHERIN-23"/>
    <property type="match status" value="1"/>
</dbReference>
<comment type="subcellular location">
    <subcellularLocation>
        <location evidence="1">Cell membrane</location>
        <topology evidence="1">Single-pass type I membrane protein</topology>
    </subcellularLocation>
</comment>
<keyword evidence="8" id="KW-0130">Cell adhesion</keyword>
<feature type="domain" description="Cadherin" evidence="15">
    <location>
        <begin position="1400"/>
        <end position="1519"/>
    </location>
</feature>
<dbReference type="GO" id="GO:0005509">
    <property type="term" value="F:calcium ion binding"/>
    <property type="evidence" value="ECO:0007669"/>
    <property type="project" value="UniProtKB-UniRule"/>
</dbReference>
<dbReference type="PROSITE" id="PS50268">
    <property type="entry name" value="CADHERIN_2"/>
    <property type="match status" value="14"/>
</dbReference>
<dbReference type="GO" id="GO:0005912">
    <property type="term" value="C:adherens junction"/>
    <property type="evidence" value="ECO:0000318"/>
    <property type="project" value="GO_Central"/>
</dbReference>
<dbReference type="GO" id="GO:0007409">
    <property type="term" value="P:axonogenesis"/>
    <property type="evidence" value="ECO:0000318"/>
    <property type="project" value="GO_Central"/>
</dbReference>
<dbReference type="SMART" id="SM00112">
    <property type="entry name" value="CA"/>
    <property type="match status" value="14"/>
</dbReference>
<dbReference type="FunFam" id="2.60.40.60:FF:000345">
    <property type="entry name" value="Cadherin 2"/>
    <property type="match status" value="1"/>
</dbReference>
<feature type="domain" description="Cadherin" evidence="15">
    <location>
        <begin position="154"/>
        <end position="274"/>
    </location>
</feature>
<feature type="domain" description="Cadherin" evidence="15">
    <location>
        <begin position="1520"/>
        <end position="1643"/>
    </location>
</feature>
<dbReference type="FunFam" id="2.60.40.60:FF:000124">
    <property type="entry name" value="Cadherin-related family member 1"/>
    <property type="match status" value="1"/>
</dbReference>
<dbReference type="OMA" id="DQGKNGT"/>
<feature type="domain" description="Cadherin" evidence="15">
    <location>
        <begin position="503"/>
        <end position="613"/>
    </location>
</feature>
<dbReference type="FunFam" id="2.60.40.60:FF:000127">
    <property type="entry name" value="Protocadherin beta 1"/>
    <property type="match status" value="1"/>
</dbReference>
<dbReference type="CDD" id="cd11304">
    <property type="entry name" value="Cadherin_repeat"/>
    <property type="match status" value="13"/>
</dbReference>
<dbReference type="GO" id="GO:0030855">
    <property type="term" value="P:epithelial cell differentiation"/>
    <property type="evidence" value="ECO:0000318"/>
    <property type="project" value="GO_Central"/>
</dbReference>
<dbReference type="GO" id="GO:0005886">
    <property type="term" value="C:plasma membrane"/>
    <property type="evidence" value="ECO:0000318"/>
    <property type="project" value="GO_Central"/>
</dbReference>
<keyword evidence="6" id="KW-0677">Repeat</keyword>
<dbReference type="HOGENOM" id="CLU_001354_2_0_1"/>
<feature type="domain" description="Cadherin" evidence="15">
    <location>
        <begin position="58"/>
        <end position="153"/>
    </location>
</feature>
<dbReference type="InterPro" id="IPR002126">
    <property type="entry name" value="Cadherin-like_dom"/>
</dbReference>
<evidence type="ECO:0000313" key="16">
    <source>
        <dbReference type="EMBL" id="EFX87499.1"/>
    </source>
</evidence>
<dbReference type="PRINTS" id="PR00205">
    <property type="entry name" value="CADHERIN"/>
</dbReference>
<feature type="domain" description="Cadherin" evidence="15">
    <location>
        <begin position="846"/>
        <end position="965"/>
    </location>
</feature>
<evidence type="ECO:0000256" key="13">
    <source>
        <dbReference type="SAM" id="MobiDB-lite"/>
    </source>
</evidence>
<dbReference type="Pfam" id="PF00028">
    <property type="entry name" value="Cadherin"/>
    <property type="match status" value="10"/>
</dbReference>
<dbReference type="FunFam" id="2.60.40.60:FF:000020">
    <property type="entry name" value="Dachsous cadherin-related 1b"/>
    <property type="match status" value="1"/>
</dbReference>